<protein>
    <submittedName>
        <fullName evidence="1">Uncharacterized protein</fullName>
    </submittedName>
</protein>
<dbReference type="AlphaFoldDB" id="A0A6V7VG01"/>
<accession>A0A6V7VG01</accession>
<dbReference type="Proteomes" id="UP000580250">
    <property type="component" value="Unassembled WGS sequence"/>
</dbReference>
<organism evidence="1 2">
    <name type="scientific">Meloidogyne enterolobii</name>
    <name type="common">Root-knot nematode worm</name>
    <name type="synonym">Meloidogyne mayaguensis</name>
    <dbReference type="NCBI Taxonomy" id="390850"/>
    <lineage>
        <taxon>Eukaryota</taxon>
        <taxon>Metazoa</taxon>
        <taxon>Ecdysozoa</taxon>
        <taxon>Nematoda</taxon>
        <taxon>Chromadorea</taxon>
        <taxon>Rhabditida</taxon>
        <taxon>Tylenchina</taxon>
        <taxon>Tylenchomorpha</taxon>
        <taxon>Tylenchoidea</taxon>
        <taxon>Meloidogynidae</taxon>
        <taxon>Meloidogyninae</taxon>
        <taxon>Meloidogyne</taxon>
    </lineage>
</organism>
<name>A0A6V7VG01_MELEN</name>
<evidence type="ECO:0000313" key="1">
    <source>
        <dbReference type="EMBL" id="CAD2173812.1"/>
    </source>
</evidence>
<comment type="caution">
    <text evidence="1">The sequence shown here is derived from an EMBL/GenBank/DDBJ whole genome shotgun (WGS) entry which is preliminary data.</text>
</comment>
<reference evidence="1 2" key="1">
    <citation type="submission" date="2020-08" db="EMBL/GenBank/DDBJ databases">
        <authorList>
            <person name="Koutsovoulos G."/>
            <person name="Danchin GJ E."/>
        </authorList>
    </citation>
    <scope>NUCLEOTIDE SEQUENCE [LARGE SCALE GENOMIC DNA]</scope>
</reference>
<evidence type="ECO:0000313" key="2">
    <source>
        <dbReference type="Proteomes" id="UP000580250"/>
    </source>
</evidence>
<dbReference type="EMBL" id="CAJEWN010000224">
    <property type="protein sequence ID" value="CAD2173812.1"/>
    <property type="molecule type" value="Genomic_DNA"/>
</dbReference>
<gene>
    <name evidence="1" type="ORF">MENT_LOCUS25440</name>
</gene>
<proteinExistence type="predicted"/>
<sequence>MNTFGFRPYVGTSQSLINHDVQQFVNTSQFPQYANIQSGNIIHKPQPLRPRSVKLRIVSGSGN</sequence>